<dbReference type="EMBL" id="CP061379">
    <property type="protein sequence ID" value="QPF90660.1"/>
    <property type="molecule type" value="Genomic_DNA"/>
</dbReference>
<dbReference type="InterPro" id="IPR029060">
    <property type="entry name" value="PIN-like_dom_sf"/>
</dbReference>
<organism evidence="3 4">
    <name type="scientific">Bradyrhizobium commune</name>
    <dbReference type="NCBI Taxonomy" id="83627"/>
    <lineage>
        <taxon>Bacteria</taxon>
        <taxon>Pseudomonadati</taxon>
        <taxon>Pseudomonadota</taxon>
        <taxon>Alphaproteobacteria</taxon>
        <taxon>Hyphomicrobiales</taxon>
        <taxon>Nitrobacteraceae</taxon>
        <taxon>Bradyrhizobium</taxon>
    </lineage>
</organism>
<protein>
    <submittedName>
        <fullName evidence="3">PIN domain-containing protein</fullName>
    </submittedName>
</protein>
<evidence type="ECO:0000259" key="1">
    <source>
        <dbReference type="Pfam" id="PF13470"/>
    </source>
</evidence>
<reference evidence="3 4" key="1">
    <citation type="submission" date="2020-09" db="EMBL/GenBank/DDBJ databases">
        <title>Complete genomes of bradyrhizobia occurring on native shrubby legumes in Australia.</title>
        <authorList>
            <person name="Lafay B."/>
        </authorList>
    </citation>
    <scope>NUCLEOTIDE SEQUENCE [LARGE SCALE GENOMIC DNA]</scope>
    <source>
        <strain evidence="3 4">BDV5040</strain>
    </source>
</reference>
<dbReference type="Pfam" id="PF13470">
    <property type="entry name" value="PIN_3"/>
    <property type="match status" value="1"/>
</dbReference>
<dbReference type="AlphaFoldDB" id="A0A7S9GY88"/>
<name>A0A7S9GY88_9BRAD</name>
<dbReference type="KEGG" id="bcou:IC761_29890"/>
<keyword evidence="4" id="KW-1185">Reference proteome</keyword>
<proteinExistence type="predicted"/>
<accession>A0A7S9GY88</accession>
<evidence type="ECO:0000313" key="4">
    <source>
        <dbReference type="Proteomes" id="UP000594621"/>
    </source>
</evidence>
<feature type="domain" description="VapC50 C-terminal" evidence="2">
    <location>
        <begin position="138"/>
        <end position="191"/>
    </location>
</feature>
<evidence type="ECO:0000313" key="3">
    <source>
        <dbReference type="EMBL" id="QPF90660.1"/>
    </source>
</evidence>
<dbReference type="InterPro" id="IPR058652">
    <property type="entry name" value="VapC50_C"/>
</dbReference>
<dbReference type="Proteomes" id="UP000594621">
    <property type="component" value="Chromosome"/>
</dbReference>
<feature type="domain" description="PIN" evidence="1">
    <location>
        <begin position="8"/>
        <end position="119"/>
    </location>
</feature>
<sequence length="196" mass="21610">MFANRFTALIDACTLVSPLKRNLLLSLAEAGFFRLRWSVRILEETEAAIEKLLNDKGEHNAAEQAKRARANMETAFEDAMVTDFDNFLSVAATLPDPNDAHVIAAAVKTQAATIVTENLKHFPEPVLAALNMEAKSTDEFIADTIALDEGRAVAAIRQMRERFKKPAITAEALLLKMESIGLLEAADLLRPYVDLL</sequence>
<dbReference type="Pfam" id="PF26343">
    <property type="entry name" value="VapC50_C"/>
    <property type="match status" value="1"/>
</dbReference>
<evidence type="ECO:0000259" key="2">
    <source>
        <dbReference type="Pfam" id="PF26343"/>
    </source>
</evidence>
<dbReference type="SUPFAM" id="SSF88723">
    <property type="entry name" value="PIN domain-like"/>
    <property type="match status" value="1"/>
</dbReference>
<dbReference type="InterPro" id="IPR002716">
    <property type="entry name" value="PIN_dom"/>
</dbReference>
<dbReference type="RefSeq" id="WP_195800243.1">
    <property type="nucleotide sequence ID" value="NZ_CP061379.1"/>
</dbReference>
<gene>
    <name evidence="3" type="ORF">IC761_29890</name>
</gene>